<dbReference type="InterPro" id="IPR009081">
    <property type="entry name" value="PP-bd_ACP"/>
</dbReference>
<dbReference type="PROSITE" id="PS50075">
    <property type="entry name" value="CARRIER"/>
    <property type="match status" value="1"/>
</dbReference>
<protein>
    <recommendedName>
        <fullName evidence="3 4">Acyl carrier protein</fullName>
        <shortName evidence="3">ACP</shortName>
    </recommendedName>
</protein>
<dbReference type="RefSeq" id="WP_258567934.1">
    <property type="nucleotide sequence ID" value="NZ_CP092900.1"/>
</dbReference>
<comment type="PTM">
    <text evidence="3">4'-phosphopantetheine is transferred from CoA to a specific serine of apo-ACP by AcpS. This modification is essential for activity because fatty acids are bound in thioester linkage to the sulfhydryl of the prosthetic group.</text>
</comment>
<dbReference type="HAMAP" id="MF_01217">
    <property type="entry name" value="Acyl_carrier"/>
    <property type="match status" value="1"/>
</dbReference>
<comment type="function">
    <text evidence="3 5">Carrier of the growing fatty acid chain in fatty acid biosynthesis.</text>
</comment>
<keyword evidence="3" id="KW-0963">Cytoplasm</keyword>
<accession>A0ABY5DHD0</accession>
<name>A0ABY5DHD0_9GAMM</name>
<keyword evidence="1 3" id="KW-0596">Phosphopantetheine</keyword>
<keyword evidence="2 3" id="KW-0597">Phosphoprotein</keyword>
<dbReference type="Proteomes" id="UP001055955">
    <property type="component" value="Chromosome"/>
</dbReference>
<dbReference type="PANTHER" id="PTHR20863:SF76">
    <property type="entry name" value="CARRIER DOMAIN-CONTAINING PROTEIN"/>
    <property type="match status" value="1"/>
</dbReference>
<dbReference type="InterPro" id="IPR003231">
    <property type="entry name" value="ACP"/>
</dbReference>
<evidence type="ECO:0000256" key="1">
    <source>
        <dbReference type="ARBA" id="ARBA00022450"/>
    </source>
</evidence>
<evidence type="ECO:0000256" key="2">
    <source>
        <dbReference type="ARBA" id="ARBA00022553"/>
    </source>
</evidence>
<keyword evidence="8" id="KW-1185">Reference proteome</keyword>
<proteinExistence type="inferred from homology"/>
<evidence type="ECO:0000256" key="4">
    <source>
        <dbReference type="NCBIfam" id="TIGR00517"/>
    </source>
</evidence>
<evidence type="ECO:0000256" key="5">
    <source>
        <dbReference type="RuleBase" id="RU003545"/>
    </source>
</evidence>
<feature type="domain" description="Carrier" evidence="6">
    <location>
        <begin position="1"/>
        <end position="77"/>
    </location>
</feature>
<dbReference type="Pfam" id="PF00550">
    <property type="entry name" value="PP-binding"/>
    <property type="match status" value="1"/>
</dbReference>
<comment type="similarity">
    <text evidence="3">Belongs to the acyl carrier protein (ACP) family.</text>
</comment>
<dbReference type="Gene3D" id="1.10.1200.10">
    <property type="entry name" value="ACP-like"/>
    <property type="match status" value="1"/>
</dbReference>
<dbReference type="NCBIfam" id="TIGR00517">
    <property type="entry name" value="acyl_carrier"/>
    <property type="match status" value="1"/>
</dbReference>
<reference evidence="7 8" key="1">
    <citation type="journal article" date="2022" name="Nat. Microbiol.">
        <title>The microbiome of a bacterivorous marine choanoflagellate contains a resource-demanding obligate bacterial associate.</title>
        <authorList>
            <person name="Needham D.M."/>
            <person name="Poirier C."/>
            <person name="Bachy C."/>
            <person name="George E.E."/>
            <person name="Wilken S."/>
            <person name="Yung C.C.M."/>
            <person name="Limardo A.J."/>
            <person name="Morando M."/>
            <person name="Sudek L."/>
            <person name="Malmstrom R.R."/>
            <person name="Keeling P.J."/>
            <person name="Santoro A.E."/>
            <person name="Worden A.Z."/>
        </authorList>
    </citation>
    <scope>NUCLEOTIDE SEQUENCE [LARGE SCALE GENOMIC DNA]</scope>
    <source>
        <strain evidence="7 8">Comchoano-1</strain>
    </source>
</reference>
<evidence type="ECO:0000313" key="8">
    <source>
        <dbReference type="Proteomes" id="UP001055955"/>
    </source>
</evidence>
<comment type="pathway">
    <text evidence="3 5">Lipid metabolism; fatty acid biosynthesis.</text>
</comment>
<dbReference type="EMBL" id="CP092900">
    <property type="protein sequence ID" value="UTC24150.1"/>
    <property type="molecule type" value="Genomic_DNA"/>
</dbReference>
<evidence type="ECO:0000256" key="3">
    <source>
        <dbReference type="HAMAP-Rule" id="MF_01217"/>
    </source>
</evidence>
<organism evidence="7 8">
    <name type="scientific">Candidatus Comchoanobacter bicostacola</name>
    <dbReference type="NCBI Taxonomy" id="2919598"/>
    <lineage>
        <taxon>Bacteria</taxon>
        <taxon>Pseudomonadati</taxon>
        <taxon>Pseudomonadota</taxon>
        <taxon>Gammaproteobacteria</taxon>
        <taxon>Candidatus Comchoanobacterales</taxon>
        <taxon>Candidatus Comchoanobacteraceae</taxon>
        <taxon>Candidatus Comchoanobacter</taxon>
    </lineage>
</organism>
<keyword evidence="3" id="KW-0444">Lipid biosynthesis</keyword>
<dbReference type="PANTHER" id="PTHR20863">
    <property type="entry name" value="ACYL CARRIER PROTEIN"/>
    <property type="match status" value="1"/>
</dbReference>
<keyword evidence="3" id="KW-0443">Lipid metabolism</keyword>
<feature type="modified residue" description="O-(pantetheine 4'-phosphoryl)serine" evidence="3">
    <location>
        <position position="37"/>
    </location>
</feature>
<dbReference type="InterPro" id="IPR036736">
    <property type="entry name" value="ACP-like_sf"/>
</dbReference>
<keyword evidence="3" id="KW-0275">Fatty acid biosynthesis</keyword>
<dbReference type="NCBIfam" id="NF002148">
    <property type="entry name" value="PRK00982.1-2"/>
    <property type="match status" value="1"/>
</dbReference>
<evidence type="ECO:0000259" key="6">
    <source>
        <dbReference type="PROSITE" id="PS50075"/>
    </source>
</evidence>
<sequence length="84" mass="9278">MTQVQDKVCEITAKILGLDLNQVSLDASFQEDLGADSIDVVEVVIAVEDEFGIDISDERAERVRSVQDIIDCVNEIKEINDEPA</sequence>
<keyword evidence="3" id="KW-0276">Fatty acid metabolism</keyword>
<comment type="PTM">
    <text evidence="5">4'-phosphopantetheine is transferred from CoA to a specific serine of apo-ACP by acpS.</text>
</comment>
<evidence type="ECO:0000313" key="7">
    <source>
        <dbReference type="EMBL" id="UTC24150.1"/>
    </source>
</evidence>
<comment type="subcellular location">
    <subcellularLocation>
        <location evidence="3">Cytoplasm</location>
    </subcellularLocation>
</comment>
<dbReference type="NCBIfam" id="NF002150">
    <property type="entry name" value="PRK00982.1-4"/>
    <property type="match status" value="1"/>
</dbReference>
<dbReference type="SUPFAM" id="SSF47336">
    <property type="entry name" value="ACP-like"/>
    <property type="match status" value="1"/>
</dbReference>
<gene>
    <name evidence="3 7" type="primary">acpP</name>
    <name evidence="7" type="ORF">MMH89_02790</name>
</gene>